<accession>A0A454XVC1</accession>
<gene>
    <name evidence="2" type="primary">WBGene00102008</name>
</gene>
<feature type="region of interest" description="Disordered" evidence="1">
    <location>
        <begin position="77"/>
        <end position="103"/>
    </location>
</feature>
<feature type="compositionally biased region" description="Polar residues" evidence="1">
    <location>
        <begin position="85"/>
        <end position="99"/>
    </location>
</feature>
<evidence type="ECO:0000256" key="1">
    <source>
        <dbReference type="SAM" id="MobiDB-lite"/>
    </source>
</evidence>
<organism evidence="2 3">
    <name type="scientific">Pristionchus pacificus</name>
    <name type="common">Parasitic nematode worm</name>
    <dbReference type="NCBI Taxonomy" id="54126"/>
    <lineage>
        <taxon>Eukaryota</taxon>
        <taxon>Metazoa</taxon>
        <taxon>Ecdysozoa</taxon>
        <taxon>Nematoda</taxon>
        <taxon>Chromadorea</taxon>
        <taxon>Rhabditida</taxon>
        <taxon>Rhabditina</taxon>
        <taxon>Diplogasteromorpha</taxon>
        <taxon>Diplogasteroidea</taxon>
        <taxon>Neodiplogasteridae</taxon>
        <taxon>Pristionchus</taxon>
    </lineage>
</organism>
<protein>
    <submittedName>
        <fullName evidence="2">Uncharacterized protein</fullName>
    </submittedName>
</protein>
<reference evidence="3" key="1">
    <citation type="journal article" date="2008" name="Nat. Genet.">
        <title>The Pristionchus pacificus genome provides a unique perspective on nematode lifestyle and parasitism.</title>
        <authorList>
            <person name="Dieterich C."/>
            <person name="Clifton S.W."/>
            <person name="Schuster L.N."/>
            <person name="Chinwalla A."/>
            <person name="Delehaunty K."/>
            <person name="Dinkelacker I."/>
            <person name="Fulton L."/>
            <person name="Fulton R."/>
            <person name="Godfrey J."/>
            <person name="Minx P."/>
            <person name="Mitreva M."/>
            <person name="Roeseler W."/>
            <person name="Tian H."/>
            <person name="Witte H."/>
            <person name="Yang S.P."/>
            <person name="Wilson R.K."/>
            <person name="Sommer R.J."/>
        </authorList>
    </citation>
    <scope>NUCLEOTIDE SEQUENCE [LARGE SCALE GENOMIC DNA]</scope>
    <source>
        <strain evidence="3">PS312</strain>
    </source>
</reference>
<name>A0A454XVC1_PRIPA</name>
<evidence type="ECO:0000313" key="2">
    <source>
        <dbReference type="EnsemblMetazoa" id="PPA12454.1"/>
    </source>
</evidence>
<feature type="region of interest" description="Disordered" evidence="1">
    <location>
        <begin position="395"/>
        <end position="443"/>
    </location>
</feature>
<reference evidence="2" key="2">
    <citation type="submission" date="2022-06" db="UniProtKB">
        <authorList>
            <consortium name="EnsemblMetazoa"/>
        </authorList>
    </citation>
    <scope>IDENTIFICATION</scope>
    <source>
        <strain evidence="2">PS312</strain>
    </source>
</reference>
<feature type="compositionally biased region" description="Basic residues" evidence="1">
    <location>
        <begin position="417"/>
        <end position="436"/>
    </location>
</feature>
<dbReference type="EnsemblMetazoa" id="PPA12454.1">
    <property type="protein sequence ID" value="PPA12454.1"/>
    <property type="gene ID" value="WBGene00102008"/>
</dbReference>
<accession>A0A8R1YEB2</accession>
<dbReference type="AlphaFoldDB" id="A0A454XVC1"/>
<evidence type="ECO:0000313" key="3">
    <source>
        <dbReference type="Proteomes" id="UP000005239"/>
    </source>
</evidence>
<sequence>MSFFSFLSKFRRQPKPSRQSAFIPDRTILDTDPLEGYVNHAADITELRTASAQKVRAAAPASPEDGYARAQAPMVSHHPSGRRMLSSTMNPSNLSTFARRSTRRSKRYSAFRRPLSRPRPIVLSPVVESSIVETDLSLLPSLLNDSNADKSSTVTLHGSITSKVLASLLKSVSKLNKLVFDEAIIHSSPSSFSSLISSLGVESLSFLGCKFDDAQILSDKFFVENGQITELTVSTKDGSLQSFPLLTDRTLERWISLAIQPPCLLLHNVSTSITITGVENLVKSFLTTASPYDRLCCMFGRLNTTMDKVVDRLKQIPALKIHCVHDSFLVAISHTPRIELNLQTAGPLPSRPSADSTLDELPALRRAPALRRKFAPGFSTAAGITIPAPVPPPRYVRSSSMRAPESVMISKTGPLSRTRRTNKSKRRSTRGPKGKKTEKTSTSIIAFL</sequence>
<keyword evidence="3" id="KW-1185">Reference proteome</keyword>
<dbReference type="Proteomes" id="UP000005239">
    <property type="component" value="Unassembled WGS sequence"/>
</dbReference>
<proteinExistence type="predicted"/>